<evidence type="ECO:0000256" key="2">
    <source>
        <dbReference type="ARBA" id="ARBA00022857"/>
    </source>
</evidence>
<evidence type="ECO:0000259" key="3">
    <source>
        <dbReference type="Pfam" id="PF05368"/>
    </source>
</evidence>
<sequence length="314" mass="34696">MAPTILIVGATGNTGRSVVKTLSKLLTTSNALTGHHILALTRSSENAAAQQLAKLPGVSVKEHHFAEISPEWLRQNEVVRAFIAPHTQPNNFIEESSFHLACLKAGVEYVVRISTTAANVRPDCDAYYPRTHWAIEALLSSPEFEKLRWSSLQPNVFTPTYLAPALEFIKHYRKTGEQSTLSMMGSEDAPVGVVHPDDVGRFAAILLSSEDTSVHSNRKYVLNGPEDITGRQVMQLVEQAIDAKVKNVKFKNMDFIDDWAKATSESKYVISSIKYAPVTSWEGKCTISTTSKEVLELAPPKITCDAWLKNALEE</sequence>
<dbReference type="InterPro" id="IPR051164">
    <property type="entry name" value="NmrA-like_oxidored"/>
</dbReference>
<dbReference type="OrthoDB" id="413314at2759"/>
<evidence type="ECO:0000256" key="1">
    <source>
        <dbReference type="ARBA" id="ARBA00006328"/>
    </source>
</evidence>
<dbReference type="Gene3D" id="3.40.50.720">
    <property type="entry name" value="NAD(P)-binding Rossmann-like Domain"/>
    <property type="match status" value="1"/>
</dbReference>
<keyword evidence="2" id="KW-0521">NADP</keyword>
<keyword evidence="5" id="KW-1185">Reference proteome</keyword>
<organism evidence="4 5">
    <name type="scientific">Sclerotinia nivalis</name>
    <dbReference type="NCBI Taxonomy" id="352851"/>
    <lineage>
        <taxon>Eukaryota</taxon>
        <taxon>Fungi</taxon>
        <taxon>Dikarya</taxon>
        <taxon>Ascomycota</taxon>
        <taxon>Pezizomycotina</taxon>
        <taxon>Leotiomycetes</taxon>
        <taxon>Helotiales</taxon>
        <taxon>Sclerotiniaceae</taxon>
        <taxon>Sclerotinia</taxon>
    </lineage>
</organism>
<protein>
    <recommendedName>
        <fullName evidence="3">NmrA-like domain-containing protein</fullName>
    </recommendedName>
</protein>
<feature type="domain" description="NmrA-like" evidence="3">
    <location>
        <begin position="3"/>
        <end position="249"/>
    </location>
</feature>
<dbReference type="SUPFAM" id="SSF51735">
    <property type="entry name" value="NAD(P)-binding Rossmann-fold domains"/>
    <property type="match status" value="1"/>
</dbReference>
<dbReference type="PANTHER" id="PTHR42748">
    <property type="entry name" value="NITROGEN METABOLITE REPRESSION PROTEIN NMRA FAMILY MEMBER"/>
    <property type="match status" value="1"/>
</dbReference>
<evidence type="ECO:0000313" key="4">
    <source>
        <dbReference type="EMBL" id="KAJ8057870.1"/>
    </source>
</evidence>
<dbReference type="AlphaFoldDB" id="A0A9X0DCW6"/>
<dbReference type="Proteomes" id="UP001152300">
    <property type="component" value="Unassembled WGS sequence"/>
</dbReference>
<comment type="similarity">
    <text evidence="1">Belongs to the NmrA-type oxidoreductase family.</text>
</comment>
<accession>A0A9X0DCW6</accession>
<reference evidence="4" key="1">
    <citation type="submission" date="2022-11" db="EMBL/GenBank/DDBJ databases">
        <title>Genome Resource of Sclerotinia nivalis Strain SnTB1, a Plant Pathogen Isolated from American Ginseng.</title>
        <authorList>
            <person name="Fan S."/>
        </authorList>
    </citation>
    <scope>NUCLEOTIDE SEQUENCE</scope>
    <source>
        <strain evidence="4">SnTB1</strain>
    </source>
</reference>
<comment type="caution">
    <text evidence="4">The sequence shown here is derived from an EMBL/GenBank/DDBJ whole genome shotgun (WGS) entry which is preliminary data.</text>
</comment>
<dbReference type="InterPro" id="IPR036291">
    <property type="entry name" value="NAD(P)-bd_dom_sf"/>
</dbReference>
<dbReference type="Pfam" id="PF05368">
    <property type="entry name" value="NmrA"/>
    <property type="match status" value="1"/>
</dbReference>
<evidence type="ECO:0000313" key="5">
    <source>
        <dbReference type="Proteomes" id="UP001152300"/>
    </source>
</evidence>
<dbReference type="PANTHER" id="PTHR42748:SF31">
    <property type="entry name" value="NMRA-LIKE DOMAIN-CONTAINING PROTEIN-RELATED"/>
    <property type="match status" value="1"/>
</dbReference>
<gene>
    <name evidence="4" type="ORF">OCU04_013054</name>
</gene>
<name>A0A9X0DCW6_9HELO</name>
<proteinExistence type="inferred from homology"/>
<dbReference type="InterPro" id="IPR008030">
    <property type="entry name" value="NmrA-like"/>
</dbReference>
<dbReference type="EMBL" id="JAPEIS010000018">
    <property type="protein sequence ID" value="KAJ8057870.1"/>
    <property type="molecule type" value="Genomic_DNA"/>
</dbReference>
<dbReference type="GO" id="GO:0005634">
    <property type="term" value="C:nucleus"/>
    <property type="evidence" value="ECO:0007669"/>
    <property type="project" value="TreeGrafter"/>
</dbReference>